<dbReference type="GeneID" id="301105324"/>
<keyword evidence="1" id="KW-1133">Transmembrane helix</keyword>
<evidence type="ECO:0000313" key="3">
    <source>
        <dbReference type="Proteomes" id="UP000594380"/>
    </source>
</evidence>
<organism evidence="2 3">
    <name type="scientific">Paraburkholderia youngii</name>
    <dbReference type="NCBI Taxonomy" id="2782701"/>
    <lineage>
        <taxon>Bacteria</taxon>
        <taxon>Pseudomonadati</taxon>
        <taxon>Pseudomonadota</taxon>
        <taxon>Betaproteobacteria</taxon>
        <taxon>Burkholderiales</taxon>
        <taxon>Burkholderiaceae</taxon>
        <taxon>Paraburkholderia</taxon>
    </lineage>
</organism>
<proteinExistence type="predicted"/>
<dbReference type="AlphaFoldDB" id="A0A7Y6N0W4"/>
<feature type="transmembrane region" description="Helical" evidence="1">
    <location>
        <begin position="34"/>
        <end position="53"/>
    </location>
</feature>
<dbReference type="EMBL" id="JAALDK010000002">
    <property type="protein sequence ID" value="NUY04548.1"/>
    <property type="molecule type" value="Genomic_DNA"/>
</dbReference>
<evidence type="ECO:0000313" key="2">
    <source>
        <dbReference type="EMBL" id="NUY04548.1"/>
    </source>
</evidence>
<dbReference type="Proteomes" id="UP000594380">
    <property type="component" value="Unassembled WGS sequence"/>
</dbReference>
<accession>A0A7Y6N0W4</accession>
<name>A0A7Y6N0W4_9BURK</name>
<protein>
    <submittedName>
        <fullName evidence="2">Uncharacterized protein</fullName>
    </submittedName>
</protein>
<keyword evidence="1" id="KW-0472">Membrane</keyword>
<reference evidence="2 3" key="1">
    <citation type="submission" date="2020-02" db="EMBL/GenBank/DDBJ databases">
        <title>Paraburkholderia simonii sp. nov. and Paraburkholderia youngii sp. nov. Brazilian and Mexican Mimosa-associated rhizobia.</title>
        <authorList>
            <person name="Mavima L."/>
            <person name="Beukes C.W."/>
            <person name="Chan W.Y."/>
            <person name="Palmer M."/>
            <person name="De Meyer S.E."/>
            <person name="James E.K."/>
            <person name="Venter S.N."/>
            <person name="Steenkamp E.T."/>
        </authorList>
    </citation>
    <scope>NUCLEOTIDE SEQUENCE [LARGE SCALE GENOMIC DNA]</scope>
    <source>
        <strain evidence="2 3">JPY169</strain>
    </source>
</reference>
<keyword evidence="1" id="KW-0812">Transmembrane</keyword>
<evidence type="ECO:0000256" key="1">
    <source>
        <dbReference type="SAM" id="Phobius"/>
    </source>
</evidence>
<comment type="caution">
    <text evidence="2">The sequence shown here is derived from an EMBL/GenBank/DDBJ whole genome shotgun (WGS) entry which is preliminary data.</text>
</comment>
<sequence>MVIAVVAVRVMKMAVNQIIDMIAMRYWVVSAARAVDVARFMATAVWCALVRIFCANVDLVFVHVIAVRMVQMAIVQIVYVIAMLDCGVSAARAMLMVMVCVMRFAASAHACLLFPSGRTATFDGHLPTLH</sequence>
<dbReference type="RefSeq" id="WP_176111082.1">
    <property type="nucleotide sequence ID" value="NZ_JAALDK010000002.1"/>
</dbReference>
<gene>
    <name evidence="2" type="ORF">G5S42_33780</name>
</gene>